<comment type="caution">
    <text evidence="2">The sequence shown here is derived from an EMBL/GenBank/DDBJ whole genome shotgun (WGS) entry which is preliminary data.</text>
</comment>
<reference evidence="2" key="1">
    <citation type="submission" date="2021-09" db="EMBL/GenBank/DDBJ databases">
        <title>A high-quality genome of the endoparasitic fungus Hirsutella rhossiliensis with a comparison of Hirsutella genomes reveals transposable elements contributing to genome size variation.</title>
        <authorList>
            <person name="Lin R."/>
            <person name="Jiao Y."/>
            <person name="Sun X."/>
            <person name="Ling J."/>
            <person name="Xie B."/>
            <person name="Cheng X."/>
        </authorList>
    </citation>
    <scope>NUCLEOTIDE SEQUENCE</scope>
    <source>
        <strain evidence="2">HR02</strain>
    </source>
</reference>
<proteinExistence type="predicted"/>
<dbReference type="RefSeq" id="XP_044723342.1">
    <property type="nucleotide sequence ID" value="XM_044862316.1"/>
</dbReference>
<name>A0A9P8N2V2_9HYPO</name>
<organism evidence="2 3">
    <name type="scientific">Hirsutella rhossiliensis</name>
    <dbReference type="NCBI Taxonomy" id="111463"/>
    <lineage>
        <taxon>Eukaryota</taxon>
        <taxon>Fungi</taxon>
        <taxon>Dikarya</taxon>
        <taxon>Ascomycota</taxon>
        <taxon>Pezizomycotina</taxon>
        <taxon>Sordariomycetes</taxon>
        <taxon>Hypocreomycetidae</taxon>
        <taxon>Hypocreales</taxon>
        <taxon>Ophiocordycipitaceae</taxon>
        <taxon>Hirsutella</taxon>
    </lineage>
</organism>
<dbReference type="GeneID" id="68352974"/>
<dbReference type="EMBL" id="JAIZPD010000003">
    <property type="protein sequence ID" value="KAH0965829.1"/>
    <property type="molecule type" value="Genomic_DNA"/>
</dbReference>
<accession>A0A9P8N2V2</accession>
<evidence type="ECO:0000256" key="1">
    <source>
        <dbReference type="SAM" id="MobiDB-lite"/>
    </source>
</evidence>
<dbReference type="AlphaFoldDB" id="A0A9P8N2V2"/>
<feature type="compositionally biased region" description="Polar residues" evidence="1">
    <location>
        <begin position="26"/>
        <end position="38"/>
    </location>
</feature>
<dbReference type="Proteomes" id="UP000824596">
    <property type="component" value="Unassembled WGS sequence"/>
</dbReference>
<evidence type="ECO:0000313" key="2">
    <source>
        <dbReference type="EMBL" id="KAH0965829.1"/>
    </source>
</evidence>
<feature type="region of interest" description="Disordered" evidence="1">
    <location>
        <begin position="1"/>
        <end position="38"/>
    </location>
</feature>
<sequence>MDRASLSSSERLAMGPSCPKAREATQTHTYASHPPTNRGSRAAAALAIVAQTLAHDGTALDKLSCPVTPSFMTTCCQTLQLRMAIVVLPQHVVAHHTPPLTWHPTNDHVPVIGIVLCPHHPSAHHPSPASYALSHDAFSCLQFRPRTGSENQARACASSLQHADRQTIVSYPWRVSVTEFHHHTLAQLLRSRVVQLASWTVFS</sequence>
<protein>
    <submittedName>
        <fullName evidence="2">Uncharacterized protein</fullName>
    </submittedName>
</protein>
<keyword evidence="3" id="KW-1185">Reference proteome</keyword>
<gene>
    <name evidence="2" type="ORF">HRG_03845</name>
</gene>
<evidence type="ECO:0000313" key="3">
    <source>
        <dbReference type="Proteomes" id="UP000824596"/>
    </source>
</evidence>
<feature type="compositionally biased region" description="Polar residues" evidence="1">
    <location>
        <begin position="1"/>
        <end position="10"/>
    </location>
</feature>